<dbReference type="NCBIfam" id="TIGR00724">
    <property type="entry name" value="urea_amlyse_rel"/>
    <property type="match status" value="1"/>
</dbReference>
<accession>A0A3S3ULR1</accession>
<keyword evidence="3" id="KW-0067">ATP-binding</keyword>
<evidence type="ECO:0000256" key="2">
    <source>
        <dbReference type="ARBA" id="ARBA00022801"/>
    </source>
</evidence>
<sequence length="312" mass="33768">MSSLEIIHPGMLTLLQDVGRLGVGDQGLSQGGAVDLHAYCWANYLVGNGMDCPQLEITLGQACFKAHGDLICALTGADMGATLGGEPIALWQSFLMKDGQVIKFASPRSGLRAYLAVKGGFKASKVFGSVSTVMRNDMGGIESGRALQKMDMLEVESLSESGRDFEPRQASVRFIPDYAAPIQLRVIESYQCDHFSSESKRQFYQGAYKVTQQTDRMGCRLQGPAVGGEIGGIISEAIAYGAIQIPPNGQPIILFNDRQTLGGYPKLGCIARIDMPRLAQAMPGKEVCFVAGNLEELQQEWLDFSLFFGLPI</sequence>
<keyword evidence="5" id="KW-0808">Transferase</keyword>
<evidence type="ECO:0000259" key="4">
    <source>
        <dbReference type="SMART" id="SM00797"/>
    </source>
</evidence>
<dbReference type="PANTHER" id="PTHR43309">
    <property type="entry name" value="5-OXOPROLINASE SUBUNIT C"/>
    <property type="match status" value="1"/>
</dbReference>
<dbReference type="AlphaFoldDB" id="A0A3S3ULR1"/>
<keyword evidence="1" id="KW-0547">Nucleotide-binding</keyword>
<comment type="caution">
    <text evidence="5">The sequence shown here is derived from an EMBL/GenBank/DDBJ whole genome shotgun (WGS) entry which is preliminary data.</text>
</comment>
<keyword evidence="6" id="KW-1185">Reference proteome</keyword>
<dbReference type="GO" id="GO:0005524">
    <property type="term" value="F:ATP binding"/>
    <property type="evidence" value="ECO:0007669"/>
    <property type="project" value="UniProtKB-KW"/>
</dbReference>
<evidence type="ECO:0000256" key="1">
    <source>
        <dbReference type="ARBA" id="ARBA00022741"/>
    </source>
</evidence>
<evidence type="ECO:0000313" key="5">
    <source>
        <dbReference type="EMBL" id="RWX56966.1"/>
    </source>
</evidence>
<dbReference type="GO" id="GO:0016740">
    <property type="term" value="F:transferase activity"/>
    <property type="evidence" value="ECO:0007669"/>
    <property type="project" value="UniProtKB-KW"/>
</dbReference>
<reference evidence="5 6" key="1">
    <citation type="submission" date="2018-11" db="EMBL/GenBank/DDBJ databases">
        <title>Photobacterium sp. BEI247 sp. nov., a marine bacterium isolated from Yongle Blue Hole in the South China Sea.</title>
        <authorList>
            <person name="Wang X."/>
        </authorList>
    </citation>
    <scope>NUCLEOTIDE SEQUENCE [LARGE SCALE GENOMIC DNA]</scope>
    <source>
        <strain evidence="6">BEI247</strain>
    </source>
</reference>
<dbReference type="GO" id="GO:0016787">
    <property type="term" value="F:hydrolase activity"/>
    <property type="evidence" value="ECO:0007669"/>
    <property type="project" value="UniProtKB-KW"/>
</dbReference>
<gene>
    <name evidence="5" type="ORF">EDI28_02690</name>
</gene>
<dbReference type="OrthoDB" id="9768696at2"/>
<evidence type="ECO:0000256" key="3">
    <source>
        <dbReference type="ARBA" id="ARBA00022840"/>
    </source>
</evidence>
<dbReference type="RefSeq" id="WP_128782282.1">
    <property type="nucleotide sequence ID" value="NZ_JAKJSG010000018.1"/>
</dbReference>
<feature type="domain" description="Carboxyltransferase" evidence="4">
    <location>
        <begin position="25"/>
        <end position="307"/>
    </location>
</feature>
<dbReference type="Pfam" id="PF02626">
    <property type="entry name" value="CT_A_B"/>
    <property type="match status" value="1"/>
</dbReference>
<dbReference type="PANTHER" id="PTHR43309:SF4">
    <property type="entry name" value="CARBOXYLTRANSFERASE DOMAIN-CONTAINING PROTEIN"/>
    <property type="match status" value="1"/>
</dbReference>
<dbReference type="Proteomes" id="UP000287563">
    <property type="component" value="Unassembled WGS sequence"/>
</dbReference>
<evidence type="ECO:0000313" key="6">
    <source>
        <dbReference type="Proteomes" id="UP000287563"/>
    </source>
</evidence>
<dbReference type="InterPro" id="IPR052708">
    <property type="entry name" value="PxpC"/>
</dbReference>
<organism evidence="5 6">
    <name type="scientific">Photobacterium chitinilyticum</name>
    <dbReference type="NCBI Taxonomy" id="2485123"/>
    <lineage>
        <taxon>Bacteria</taxon>
        <taxon>Pseudomonadati</taxon>
        <taxon>Pseudomonadota</taxon>
        <taxon>Gammaproteobacteria</taxon>
        <taxon>Vibrionales</taxon>
        <taxon>Vibrionaceae</taxon>
        <taxon>Photobacterium</taxon>
    </lineage>
</organism>
<dbReference type="SUPFAM" id="SSF50891">
    <property type="entry name" value="Cyclophilin-like"/>
    <property type="match status" value="1"/>
</dbReference>
<dbReference type="EMBL" id="RJLM01000001">
    <property type="protein sequence ID" value="RWX56966.1"/>
    <property type="molecule type" value="Genomic_DNA"/>
</dbReference>
<protein>
    <submittedName>
        <fullName evidence="5">Biotin-dependent carboxyltransferase</fullName>
    </submittedName>
</protein>
<dbReference type="InterPro" id="IPR029000">
    <property type="entry name" value="Cyclophilin-like_dom_sf"/>
</dbReference>
<dbReference type="SMART" id="SM00797">
    <property type="entry name" value="AHS2"/>
    <property type="match status" value="1"/>
</dbReference>
<proteinExistence type="predicted"/>
<name>A0A3S3ULR1_9GAMM</name>
<dbReference type="InterPro" id="IPR003778">
    <property type="entry name" value="CT_A_B"/>
</dbReference>
<dbReference type="Gene3D" id="2.40.100.10">
    <property type="entry name" value="Cyclophilin-like"/>
    <property type="match status" value="1"/>
</dbReference>
<keyword evidence="2" id="KW-0378">Hydrolase</keyword>